<dbReference type="Gene3D" id="3.60.21.10">
    <property type="match status" value="1"/>
</dbReference>
<reference evidence="6 7" key="1">
    <citation type="submission" date="2019-01" db="EMBL/GenBank/DDBJ databases">
        <authorList>
            <consortium name="Pathogen Informatics"/>
        </authorList>
    </citation>
    <scope>NUCLEOTIDE SEQUENCE [LARGE SCALE GENOMIC DNA]</scope>
    <source>
        <strain evidence="6 7">NCTC10146</strain>
    </source>
</reference>
<dbReference type="Pfam" id="PF02872">
    <property type="entry name" value="5_nucleotid_C"/>
    <property type="match status" value="1"/>
</dbReference>
<evidence type="ECO:0000313" key="6">
    <source>
        <dbReference type="EMBL" id="VEU69175.1"/>
    </source>
</evidence>
<evidence type="ECO:0000256" key="1">
    <source>
        <dbReference type="ARBA" id="ARBA00022729"/>
    </source>
</evidence>
<dbReference type="PROSITE" id="PS00786">
    <property type="entry name" value="5_NUCLEOTIDASE_2"/>
    <property type="match status" value="1"/>
</dbReference>
<feature type="chain" id="PRO_5018823917" evidence="2">
    <location>
        <begin position="21"/>
        <end position="703"/>
    </location>
</feature>
<dbReference type="InterPro" id="IPR004843">
    <property type="entry name" value="Calcineurin-like_PHP"/>
</dbReference>
<dbReference type="Proteomes" id="UP000290495">
    <property type="component" value="Chromosome"/>
</dbReference>
<organism evidence="6 7">
    <name type="scientific">Mycoplasmopsis canis</name>
    <dbReference type="NCBI Taxonomy" id="29555"/>
    <lineage>
        <taxon>Bacteria</taxon>
        <taxon>Bacillati</taxon>
        <taxon>Mycoplasmatota</taxon>
        <taxon>Mycoplasmoidales</taxon>
        <taxon>Metamycoplasmataceae</taxon>
        <taxon>Mycoplasmopsis</taxon>
    </lineage>
</organism>
<keyword evidence="2" id="KW-0547">Nucleotide-binding</keyword>
<dbReference type="PRINTS" id="PR01607">
    <property type="entry name" value="APYRASEFAMLY"/>
</dbReference>
<dbReference type="PANTHER" id="PTHR11575:SF24">
    <property type="entry name" value="5'-NUCLEOTIDASE"/>
    <property type="match status" value="1"/>
</dbReference>
<dbReference type="InterPro" id="IPR006146">
    <property type="entry name" value="5'-Nucleotdase_CS"/>
</dbReference>
<dbReference type="CDD" id="cd00845">
    <property type="entry name" value="MPP_UshA_N_like"/>
    <property type="match status" value="1"/>
</dbReference>
<feature type="coiled-coil region" evidence="3">
    <location>
        <begin position="36"/>
        <end position="85"/>
    </location>
</feature>
<name>A0A449ARH4_9BACT</name>
<dbReference type="InterPro" id="IPR029052">
    <property type="entry name" value="Metallo-depent_PP-like"/>
</dbReference>
<gene>
    <name evidence="6" type="primary">yfkN</name>
    <name evidence="6" type="ORF">NCTC10146_00663</name>
</gene>
<keyword evidence="2" id="KW-0378">Hydrolase</keyword>
<keyword evidence="1 2" id="KW-0732">Signal</keyword>
<dbReference type="Pfam" id="PF00149">
    <property type="entry name" value="Metallophos"/>
    <property type="match status" value="1"/>
</dbReference>
<dbReference type="GO" id="GO:0000166">
    <property type="term" value="F:nucleotide binding"/>
    <property type="evidence" value="ECO:0007669"/>
    <property type="project" value="UniProtKB-KW"/>
</dbReference>
<dbReference type="SUPFAM" id="SSF55816">
    <property type="entry name" value="5'-nucleotidase (syn. UDP-sugar hydrolase), C-terminal domain"/>
    <property type="match status" value="1"/>
</dbReference>
<dbReference type="AlphaFoldDB" id="A0A449ARH4"/>
<protein>
    <submittedName>
        <fullName evidence="6">Trifunctional nucleotide phosphoesterase protein YfkN</fullName>
    </submittedName>
</protein>
<feature type="signal peptide" evidence="2">
    <location>
        <begin position="1"/>
        <end position="20"/>
    </location>
</feature>
<evidence type="ECO:0000259" key="5">
    <source>
        <dbReference type="Pfam" id="PF02872"/>
    </source>
</evidence>
<dbReference type="PROSITE" id="PS51257">
    <property type="entry name" value="PROKAR_LIPOPROTEIN"/>
    <property type="match status" value="1"/>
</dbReference>
<dbReference type="GO" id="GO:0016788">
    <property type="term" value="F:hydrolase activity, acting on ester bonds"/>
    <property type="evidence" value="ECO:0007669"/>
    <property type="project" value="InterPro"/>
</dbReference>
<dbReference type="GO" id="GO:0046872">
    <property type="term" value="F:metal ion binding"/>
    <property type="evidence" value="ECO:0007669"/>
    <property type="project" value="InterPro"/>
</dbReference>
<dbReference type="Gene3D" id="3.90.780.10">
    <property type="entry name" value="5'-Nucleotidase, C-terminal domain"/>
    <property type="match status" value="1"/>
</dbReference>
<proteinExistence type="inferred from homology"/>
<dbReference type="GO" id="GO:0009166">
    <property type="term" value="P:nucleotide catabolic process"/>
    <property type="evidence" value="ECO:0007669"/>
    <property type="project" value="InterPro"/>
</dbReference>
<evidence type="ECO:0000256" key="3">
    <source>
        <dbReference type="SAM" id="Coils"/>
    </source>
</evidence>
<dbReference type="SUPFAM" id="SSF56300">
    <property type="entry name" value="Metallo-dependent phosphatases"/>
    <property type="match status" value="1"/>
</dbReference>
<feature type="domain" description="5'-Nucleotidase C-terminal" evidence="5">
    <location>
        <begin position="464"/>
        <end position="628"/>
    </location>
</feature>
<evidence type="ECO:0000313" key="7">
    <source>
        <dbReference type="Proteomes" id="UP000290495"/>
    </source>
</evidence>
<dbReference type="GO" id="GO:0030288">
    <property type="term" value="C:outer membrane-bounded periplasmic space"/>
    <property type="evidence" value="ECO:0007669"/>
    <property type="project" value="TreeGrafter"/>
</dbReference>
<feature type="domain" description="Calcineurin-like phosphoesterase" evidence="4">
    <location>
        <begin position="126"/>
        <end position="361"/>
    </location>
</feature>
<evidence type="ECO:0000256" key="2">
    <source>
        <dbReference type="RuleBase" id="RU362119"/>
    </source>
</evidence>
<keyword evidence="3" id="KW-0175">Coiled coil</keyword>
<sequence>MKNKRIFKNMLIGLSSVSFVTPLVVTSCSVDKVQKSSNVEELRKEYKQNNIEYNQKINEFSKKLKDLKEKLSKAAESEKAKVEDEIFDLFFESNRTLKPLVKKYNYLFTKLREAERKENTKLKTVKIYHSNDEHGRLEFDDYKYNRYAGMVETSRYLDDKKRDLLLSAGDLIQGLPLSDSDKGETITKIAKYMGYDSVAIGNHEFDYGLKHMLDLNKMSSKEQFGKNTPFISANIYYKDLANEANKPEGYDQNNVGKRVFKPYIVKELESGLKVAVFALTTPDTVYTSHPRNSALVEFRDPVESAKQVIAEIKKDHPEISFIIATTHLGTGRNEARWTSEYLAQNVEGDLDLILDGHSHTYVEINKKHAEDKNIYITQTEAYTKYLGDIDVTFNTETGKIEEVHQVLRNVDQIEVYNTNLSEKLVNRLKKAFDKENKVVAFTSPGVFEHTTTKEVDKTPYWIGRILPTSLGTFAADSIAWGFIKESPWKSHEGWDEATLDNSIGLVNGGGLRANFANGEITKGDALSVSPFGNRISTVRVKGTVLTEVLKHGLSKGRSGAFSQLSTNVAYQVNVTKKMNDKTQKEEYVWVPDETSFKINDKAIEAEKYYYITTNDFILAGGDGYSMINTNKVKTIELAYEGDKYINTLIEFAKLTTATDAALDANKFQKPMGDYLKESTRSKQVVNIPSEAYTNTLKEPNNKP</sequence>
<dbReference type="EMBL" id="LR215010">
    <property type="protein sequence ID" value="VEU69175.1"/>
    <property type="molecule type" value="Genomic_DNA"/>
</dbReference>
<evidence type="ECO:0000259" key="4">
    <source>
        <dbReference type="Pfam" id="PF00149"/>
    </source>
</evidence>
<dbReference type="InterPro" id="IPR036907">
    <property type="entry name" value="5'-Nucleotdase_C_sf"/>
</dbReference>
<comment type="similarity">
    <text evidence="2">Belongs to the 5'-nucleotidase family.</text>
</comment>
<dbReference type="PANTHER" id="PTHR11575">
    <property type="entry name" value="5'-NUCLEOTIDASE-RELATED"/>
    <property type="match status" value="1"/>
</dbReference>
<dbReference type="RefSeq" id="WP_004795192.1">
    <property type="nucleotide sequence ID" value="NZ_LR215010.1"/>
</dbReference>
<dbReference type="InterPro" id="IPR008334">
    <property type="entry name" value="5'-Nucleotdase_C"/>
</dbReference>
<accession>A0A449ARH4</accession>
<dbReference type="InterPro" id="IPR006179">
    <property type="entry name" value="5_nucleotidase/apyrase"/>
</dbReference>